<keyword evidence="3" id="KW-0813">Transport</keyword>
<comment type="function">
    <text evidence="3">Accessory subunit of the mitochondrial membrane respiratory chain NADH dehydrogenase (Complex I), that is believed not to be involved in catalysis. Complex I functions in the transfer of electrons from NADH to the respiratory chain. The immediate electron acceptor for the enzyme is believed to be ubiquinone.</text>
</comment>
<accession>A0A8C9DN21</accession>
<keyword evidence="3" id="KW-0679">Respiratory chain</keyword>
<keyword evidence="3" id="KW-0472">Membrane</keyword>
<evidence type="ECO:0000256" key="3">
    <source>
        <dbReference type="RuleBase" id="RU363103"/>
    </source>
</evidence>
<evidence type="ECO:0000313" key="5">
    <source>
        <dbReference type="Proteomes" id="UP000694414"/>
    </source>
</evidence>
<dbReference type="Ensembl" id="ENSPSMT00000024335.1">
    <property type="protein sequence ID" value="ENSPSMP00000020969.1"/>
    <property type="gene ID" value="ENSPSMG00000014848.1"/>
</dbReference>
<dbReference type="PANTHER" id="PTHR12910:SF2">
    <property type="entry name" value="NADH DEHYDROGENASE [UBIQUINONE] 1 ALPHA SUBCOMPLEX SUBUNIT 12"/>
    <property type="match status" value="1"/>
</dbReference>
<keyword evidence="3" id="KW-0496">Mitochondrion</keyword>
<reference evidence="4" key="1">
    <citation type="submission" date="2025-08" db="UniProtKB">
        <authorList>
            <consortium name="Ensembl"/>
        </authorList>
    </citation>
    <scope>IDENTIFICATION</scope>
</reference>
<evidence type="ECO:0000256" key="2">
    <source>
        <dbReference type="ARBA" id="ARBA00040285"/>
    </source>
</evidence>
<comment type="similarity">
    <text evidence="1 3">Belongs to the complex I NDUFA12 subunit family.</text>
</comment>
<proteinExistence type="inferred from homology"/>
<dbReference type="Pfam" id="PF05071">
    <property type="entry name" value="NDUFA12"/>
    <property type="match status" value="1"/>
</dbReference>
<dbReference type="GO" id="GO:0006979">
    <property type="term" value="P:response to oxidative stress"/>
    <property type="evidence" value="ECO:0007669"/>
    <property type="project" value="TreeGrafter"/>
</dbReference>
<comment type="subunit">
    <text evidence="3">Complex I is composed of 45 different subunits.</text>
</comment>
<comment type="subcellular location">
    <subcellularLocation>
        <location evidence="3">Mitochondrion inner membrane</location>
        <topology evidence="3">Peripheral membrane protein</topology>
        <orientation evidence="3">Matrix side</orientation>
    </subcellularLocation>
</comment>
<dbReference type="GO" id="GO:0045271">
    <property type="term" value="C:respiratory chain complex I"/>
    <property type="evidence" value="ECO:0007669"/>
    <property type="project" value="InterPro"/>
</dbReference>
<dbReference type="PANTHER" id="PTHR12910">
    <property type="entry name" value="NADH-UBIQUINONE OXIDOREDUCTASE SUBUNIT B17.2"/>
    <property type="match status" value="1"/>
</dbReference>
<keyword evidence="5" id="KW-1185">Reference proteome</keyword>
<evidence type="ECO:0000256" key="1">
    <source>
        <dbReference type="ARBA" id="ARBA00007355"/>
    </source>
</evidence>
<keyword evidence="3" id="KW-0999">Mitochondrion inner membrane</keyword>
<organism evidence="4 5">
    <name type="scientific">Prolemur simus</name>
    <name type="common">Greater bamboo lemur</name>
    <name type="synonym">Hapalemur simus</name>
    <dbReference type="NCBI Taxonomy" id="1328070"/>
    <lineage>
        <taxon>Eukaryota</taxon>
        <taxon>Metazoa</taxon>
        <taxon>Chordata</taxon>
        <taxon>Craniata</taxon>
        <taxon>Vertebrata</taxon>
        <taxon>Euteleostomi</taxon>
        <taxon>Mammalia</taxon>
        <taxon>Eutheria</taxon>
        <taxon>Euarchontoglires</taxon>
        <taxon>Primates</taxon>
        <taxon>Strepsirrhini</taxon>
        <taxon>Lemuriformes</taxon>
        <taxon>Lemuridae</taxon>
        <taxon>Prolemur</taxon>
    </lineage>
</organism>
<dbReference type="AlphaFoldDB" id="A0A8C9DN21"/>
<reference evidence="4" key="2">
    <citation type="submission" date="2025-09" db="UniProtKB">
        <authorList>
            <consortium name="Ensembl"/>
        </authorList>
    </citation>
    <scope>IDENTIFICATION</scope>
</reference>
<dbReference type="GeneTree" id="ENSGT00390000005848"/>
<dbReference type="Proteomes" id="UP000694414">
    <property type="component" value="Unplaced"/>
</dbReference>
<name>A0A8C9DN21_PROSS</name>
<sequence length="139" mass="16609">MEDNKRKVICPNLKAIFLQVNGFSGRRCLKRGLRQYKYGNKYYEDNKQFFGRHCWFIYTTEMNDKNLFWDMYTSMVPPEWCCWLHCMSNDLPTTKPPTARQFIWTNHKFNMGGTPERYVPCSTTGKTMQEWVSPSTPHK</sequence>
<keyword evidence="3" id="KW-0249">Electron transport</keyword>
<dbReference type="GO" id="GO:0005743">
    <property type="term" value="C:mitochondrial inner membrane"/>
    <property type="evidence" value="ECO:0007669"/>
    <property type="project" value="UniProtKB-SubCell"/>
</dbReference>
<evidence type="ECO:0000313" key="4">
    <source>
        <dbReference type="Ensembl" id="ENSPSMP00000020969.1"/>
    </source>
</evidence>
<dbReference type="InterPro" id="IPR007763">
    <property type="entry name" value="NDUFA12"/>
</dbReference>
<protein>
    <recommendedName>
        <fullName evidence="2 3">NADH dehydrogenase [ubiquinone] 1 alpha subcomplex subunit 12</fullName>
    </recommendedName>
</protein>